<protein>
    <submittedName>
        <fullName evidence="2">Uncharacterized protein</fullName>
    </submittedName>
</protein>
<comment type="caution">
    <text evidence="2">The sequence shown here is derived from an EMBL/GenBank/DDBJ whole genome shotgun (WGS) entry which is preliminary data.</text>
</comment>
<feature type="compositionally biased region" description="Low complexity" evidence="1">
    <location>
        <begin position="281"/>
        <end position="296"/>
    </location>
</feature>
<feature type="compositionally biased region" description="Basic residues" evidence="1">
    <location>
        <begin position="297"/>
        <end position="308"/>
    </location>
</feature>
<dbReference type="AlphaFoldDB" id="A0A8S4Q5M9"/>
<gene>
    <name evidence="2" type="ORF">OFUS_LOCUS23647</name>
</gene>
<reference evidence="2" key="1">
    <citation type="submission" date="2022-03" db="EMBL/GenBank/DDBJ databases">
        <authorList>
            <person name="Martin C."/>
        </authorList>
    </citation>
    <scope>NUCLEOTIDE SEQUENCE</scope>
</reference>
<feature type="compositionally biased region" description="Polar residues" evidence="1">
    <location>
        <begin position="234"/>
        <end position="245"/>
    </location>
</feature>
<organism evidence="2 3">
    <name type="scientific">Owenia fusiformis</name>
    <name type="common">Polychaete worm</name>
    <dbReference type="NCBI Taxonomy" id="6347"/>
    <lineage>
        <taxon>Eukaryota</taxon>
        <taxon>Metazoa</taxon>
        <taxon>Spiralia</taxon>
        <taxon>Lophotrochozoa</taxon>
        <taxon>Annelida</taxon>
        <taxon>Polychaeta</taxon>
        <taxon>Sedentaria</taxon>
        <taxon>Canalipalpata</taxon>
        <taxon>Sabellida</taxon>
        <taxon>Oweniida</taxon>
        <taxon>Oweniidae</taxon>
        <taxon>Owenia</taxon>
    </lineage>
</organism>
<proteinExistence type="predicted"/>
<sequence length="394" mass="44339">MPGTKEAPNYNSLRVRRAQKINTIEGMRLKKRVVLMDKERIGHINLANRDIRRLNNQLTYIHHSSGVSPLGLAPDESYELPGEKPTIFQYGERVGSRRVGRSRKTSILAQERLSARRNTDTDSAVVLSLESNQQGYSSEEVASIDSDIEDFTERKIEADRRPVSSPGQRLSNEWNMAKTADSSINAFANGLLNTRRESVITPAESMARRGLGPRGSTKSAWSKIKSDLNIPQRPFSSYIKTGSANSSSSELRRTKSSQVLSPDACTRIDFNSNLENAAYENNNDYDINNESEQSPRTRSRSRRPAVHARKSEFTILVNQARATATVMKKMKHESNQTDNAFKETYAETKAKNTIERKKKINTGRAAKVECKIVEYKKKYPVVNLNDIKSNGIIL</sequence>
<evidence type="ECO:0000313" key="2">
    <source>
        <dbReference type="EMBL" id="CAH1799664.1"/>
    </source>
</evidence>
<dbReference type="Proteomes" id="UP000749559">
    <property type="component" value="Unassembled WGS sequence"/>
</dbReference>
<accession>A0A8S4Q5M9</accession>
<dbReference type="EMBL" id="CAIIXF020000011">
    <property type="protein sequence ID" value="CAH1799664.1"/>
    <property type="molecule type" value="Genomic_DNA"/>
</dbReference>
<keyword evidence="3" id="KW-1185">Reference proteome</keyword>
<name>A0A8S4Q5M9_OWEFU</name>
<feature type="region of interest" description="Disordered" evidence="1">
    <location>
        <begin position="234"/>
        <end position="260"/>
    </location>
</feature>
<feature type="region of interest" description="Disordered" evidence="1">
    <location>
        <begin position="281"/>
        <end position="308"/>
    </location>
</feature>
<evidence type="ECO:0000256" key="1">
    <source>
        <dbReference type="SAM" id="MobiDB-lite"/>
    </source>
</evidence>
<evidence type="ECO:0000313" key="3">
    <source>
        <dbReference type="Proteomes" id="UP000749559"/>
    </source>
</evidence>
<dbReference type="OrthoDB" id="6287644at2759"/>